<accession>A0AAW2TUQ1</accession>
<dbReference type="EMBL" id="JACGWJ010000007">
    <property type="protein sequence ID" value="KAL0408282.1"/>
    <property type="molecule type" value="Genomic_DNA"/>
</dbReference>
<dbReference type="InterPro" id="IPR013103">
    <property type="entry name" value="RVT_2"/>
</dbReference>
<dbReference type="AlphaFoldDB" id="A0AAW2TUQ1"/>
<protein>
    <submittedName>
        <fullName evidence="2">Retrovirus-related Pol polyprotein from transposon TNT 1-94</fullName>
    </submittedName>
</protein>
<reference evidence="2" key="2">
    <citation type="journal article" date="2024" name="Plant">
        <title>Genomic evolution and insights into agronomic trait innovations of Sesamum species.</title>
        <authorList>
            <person name="Miao H."/>
            <person name="Wang L."/>
            <person name="Qu L."/>
            <person name="Liu H."/>
            <person name="Sun Y."/>
            <person name="Le M."/>
            <person name="Wang Q."/>
            <person name="Wei S."/>
            <person name="Zheng Y."/>
            <person name="Lin W."/>
            <person name="Duan Y."/>
            <person name="Cao H."/>
            <person name="Xiong S."/>
            <person name="Wang X."/>
            <person name="Wei L."/>
            <person name="Li C."/>
            <person name="Ma Q."/>
            <person name="Ju M."/>
            <person name="Zhao R."/>
            <person name="Li G."/>
            <person name="Mu C."/>
            <person name="Tian Q."/>
            <person name="Mei H."/>
            <person name="Zhang T."/>
            <person name="Gao T."/>
            <person name="Zhang H."/>
        </authorList>
    </citation>
    <scope>NUCLEOTIDE SEQUENCE</scope>
    <source>
        <strain evidence="2">G02</strain>
    </source>
</reference>
<comment type="caution">
    <text evidence="2">The sequence shown here is derived from an EMBL/GenBank/DDBJ whole genome shotgun (WGS) entry which is preliminary data.</text>
</comment>
<evidence type="ECO:0000259" key="1">
    <source>
        <dbReference type="Pfam" id="PF07727"/>
    </source>
</evidence>
<name>A0AAW2TUQ1_SESRA</name>
<feature type="domain" description="Reverse transcriptase Ty1/copia-type" evidence="1">
    <location>
        <begin position="11"/>
        <end position="79"/>
    </location>
</feature>
<evidence type="ECO:0000313" key="2">
    <source>
        <dbReference type="EMBL" id="KAL0408282.1"/>
    </source>
</evidence>
<gene>
    <name evidence="2" type="ORF">Sradi_1762600</name>
</gene>
<dbReference type="Pfam" id="PF07727">
    <property type="entry name" value="RVT_2"/>
    <property type="match status" value="1"/>
</dbReference>
<reference evidence="2" key="1">
    <citation type="submission" date="2020-06" db="EMBL/GenBank/DDBJ databases">
        <authorList>
            <person name="Li T."/>
            <person name="Hu X."/>
            <person name="Zhang T."/>
            <person name="Song X."/>
            <person name="Zhang H."/>
            <person name="Dai N."/>
            <person name="Sheng W."/>
            <person name="Hou X."/>
            <person name="Wei L."/>
        </authorList>
    </citation>
    <scope>NUCLEOTIDE SEQUENCE</scope>
    <source>
        <strain evidence="2">G02</strain>
        <tissue evidence="2">Leaf</tissue>
    </source>
</reference>
<proteinExistence type="predicted"/>
<organism evidence="2">
    <name type="scientific">Sesamum radiatum</name>
    <name type="common">Black benniseed</name>
    <dbReference type="NCBI Taxonomy" id="300843"/>
    <lineage>
        <taxon>Eukaryota</taxon>
        <taxon>Viridiplantae</taxon>
        <taxon>Streptophyta</taxon>
        <taxon>Embryophyta</taxon>
        <taxon>Tracheophyta</taxon>
        <taxon>Spermatophyta</taxon>
        <taxon>Magnoliopsida</taxon>
        <taxon>eudicotyledons</taxon>
        <taxon>Gunneridae</taxon>
        <taxon>Pentapetalae</taxon>
        <taxon>asterids</taxon>
        <taxon>lamiids</taxon>
        <taxon>Lamiales</taxon>
        <taxon>Pedaliaceae</taxon>
        <taxon>Sesamum</taxon>
    </lineage>
</organism>
<sequence>MQSEVEALEKNGTWKLVEAPTDKQTIGCRWIYKLKLKPDGTIDRYKARLVAKGYNQVKGEDYTDCFARVAKAVTVRSFLLWQCLEDGQSII</sequence>